<proteinExistence type="inferred from homology"/>
<gene>
    <name evidence="5" type="ORF">KUCA_T00002497001</name>
</gene>
<reference evidence="5" key="2">
    <citation type="submission" date="2014-02" db="EMBL/GenBank/DDBJ databases">
        <title>Complete DNA sequence of /Kuraishia capsulata/ illustrates novel genomic features among budding yeasts (/Saccharomycotina/).</title>
        <authorList>
            <person name="Morales L."/>
            <person name="Noel B."/>
            <person name="Porcel B."/>
            <person name="Marcet-Houben M."/>
            <person name="Hullo M-F."/>
            <person name="Sacerdot C."/>
            <person name="Tekaia F."/>
            <person name="Leh-Louis V."/>
            <person name="Despons L."/>
            <person name="Khanna V."/>
            <person name="Aury J-M."/>
            <person name="Barbe V."/>
            <person name="Couloux A."/>
            <person name="Labadie K."/>
            <person name="Pelletier E."/>
            <person name="Souciet J-L."/>
            <person name="Boekhout T."/>
            <person name="Gabaldon T."/>
            <person name="Wincker P."/>
            <person name="Dujon B."/>
        </authorList>
    </citation>
    <scope>NUCLEOTIDE SEQUENCE</scope>
    <source>
        <strain evidence="5">CBS 1993</strain>
    </source>
</reference>
<evidence type="ECO:0000256" key="3">
    <source>
        <dbReference type="SAM" id="Coils"/>
    </source>
</evidence>
<evidence type="ECO:0000313" key="6">
    <source>
        <dbReference type="Proteomes" id="UP000019384"/>
    </source>
</evidence>
<evidence type="ECO:0000256" key="1">
    <source>
        <dbReference type="ARBA" id="ARBA00007584"/>
    </source>
</evidence>
<dbReference type="GO" id="GO:0019216">
    <property type="term" value="P:regulation of lipid metabolic process"/>
    <property type="evidence" value="ECO:0007669"/>
    <property type="project" value="TreeGrafter"/>
</dbReference>
<evidence type="ECO:0000313" key="5">
    <source>
        <dbReference type="EMBL" id="CDK26525.1"/>
    </source>
</evidence>
<sequence>MSSIAFKLATLFVRTVAKPIAATLKVEAKQYPMFKKVCVNVAQNMHILDTRLRMKLLGKKNVTVRPLNENKAIESGASFLSEAFIFSVASSAILYESYRSRKKELTRRESVADDIATLQDEIEYLKRKLEEYNMKLDDYHPPEDMKPTVLKLDEHGKNHRNGDLVVAKVTEAKPEESTISTKKDLPKGFFHIERHQPKPVPSSTN</sequence>
<feature type="signal peptide" evidence="4">
    <location>
        <begin position="1"/>
        <end position="17"/>
    </location>
</feature>
<organism evidence="5 6">
    <name type="scientific">Kuraishia capsulata CBS 1993</name>
    <dbReference type="NCBI Taxonomy" id="1382522"/>
    <lineage>
        <taxon>Eukaryota</taxon>
        <taxon>Fungi</taxon>
        <taxon>Dikarya</taxon>
        <taxon>Ascomycota</taxon>
        <taxon>Saccharomycotina</taxon>
        <taxon>Pichiomycetes</taxon>
        <taxon>Pichiales</taxon>
        <taxon>Pichiaceae</taxon>
        <taxon>Kuraishia</taxon>
    </lineage>
</organism>
<evidence type="ECO:0000256" key="4">
    <source>
        <dbReference type="SAM" id="SignalP"/>
    </source>
</evidence>
<dbReference type="PANTHER" id="PTHR12499:SF0">
    <property type="entry name" value="OPTIC ATROPHY 3 PROTEIN"/>
    <property type="match status" value="1"/>
</dbReference>
<feature type="chain" id="PRO_5004879191" description="OPA3-like protein" evidence="4">
    <location>
        <begin position="18"/>
        <end position="205"/>
    </location>
</feature>
<feature type="coiled-coil region" evidence="3">
    <location>
        <begin position="108"/>
        <end position="135"/>
    </location>
</feature>
<dbReference type="GeneID" id="34519916"/>
<evidence type="ECO:0000256" key="2">
    <source>
        <dbReference type="ARBA" id="ARBA00023054"/>
    </source>
</evidence>
<dbReference type="GO" id="GO:0005739">
    <property type="term" value="C:mitochondrion"/>
    <property type="evidence" value="ECO:0007669"/>
    <property type="project" value="TreeGrafter"/>
</dbReference>
<dbReference type="InterPro" id="IPR010754">
    <property type="entry name" value="OPA3-like"/>
</dbReference>
<dbReference type="AlphaFoldDB" id="W6MVU0"/>
<dbReference type="PANTHER" id="PTHR12499">
    <property type="entry name" value="OPTIC ATROPHY 3 PROTEIN OPA3"/>
    <property type="match status" value="1"/>
</dbReference>
<reference evidence="5" key="1">
    <citation type="submission" date="2013-12" db="EMBL/GenBank/DDBJ databases">
        <authorList>
            <person name="Genoscope - CEA"/>
        </authorList>
    </citation>
    <scope>NUCLEOTIDE SEQUENCE</scope>
    <source>
        <strain evidence="5">CBS 1993</strain>
    </source>
</reference>
<accession>W6MVU0</accession>
<keyword evidence="4" id="KW-0732">Signal</keyword>
<dbReference type="STRING" id="1382522.W6MVU0"/>
<keyword evidence="2 3" id="KW-0175">Coiled coil</keyword>
<dbReference type="Pfam" id="PF07047">
    <property type="entry name" value="OPA3"/>
    <property type="match status" value="1"/>
</dbReference>
<dbReference type="RefSeq" id="XP_022458528.1">
    <property type="nucleotide sequence ID" value="XM_022602755.1"/>
</dbReference>
<name>W6MVU0_9ASCO</name>
<keyword evidence="6" id="KW-1185">Reference proteome</keyword>
<comment type="similarity">
    <text evidence="1">Belongs to the OPA3 family.</text>
</comment>
<dbReference type="Proteomes" id="UP000019384">
    <property type="component" value="Unassembled WGS sequence"/>
</dbReference>
<dbReference type="EMBL" id="HG793127">
    <property type="protein sequence ID" value="CDK26525.1"/>
    <property type="molecule type" value="Genomic_DNA"/>
</dbReference>
<evidence type="ECO:0008006" key="7">
    <source>
        <dbReference type="Google" id="ProtNLM"/>
    </source>
</evidence>
<dbReference type="HOGENOM" id="CLU_074707_3_2_1"/>
<dbReference type="OrthoDB" id="2129069at2759"/>
<protein>
    <recommendedName>
        <fullName evidence="7">OPA3-like protein</fullName>
    </recommendedName>
</protein>